<feature type="domain" description="Core-binding (CB)" evidence="3">
    <location>
        <begin position="412"/>
        <end position="522"/>
    </location>
</feature>
<keyword evidence="2" id="KW-0238">DNA-binding</keyword>
<evidence type="ECO:0000313" key="5">
    <source>
        <dbReference type="Proteomes" id="UP000292781"/>
    </source>
</evidence>
<dbReference type="Proteomes" id="UP000292781">
    <property type="component" value="Unassembled WGS sequence"/>
</dbReference>
<sequence>MTCKNQNSNSYAVQADRNALGRVQISPTDGVGGKWQWRAGVQFQVFSGATLRTELDHRPRILREGRISDTREASADNRERVFAYLDFLDRSGLALPADAQWPNRLSVEIAAKEAGVARDSIASVDSELRRVIDGRLERLGLAEIVSVVGSRSAFEPVALFEARGIVARQVMQDAGKAGRPAAAMVRRVEALFTRLVHRADGGGASALEALRCLLADADAGELRAGVDDRPVVEQAIATLETFEARRWASAESGVNDGLAASFSEALTQIVYGTGLPFHRVAQLAGVKATALRRWMHDERVPDRRNEAVLREICRLAGREPDGLLARIRRRRHGTARLYEADFPSRFHGADKMRMRSRLASRIPLIPGRGPAGEDAHLTAAIETLAADHDRHFARGRRRQKLRESARMGEPPESFGREVEAYLEYLRDDRPIDKNREHEALRPATIATYRNLLRRFGAFVVSDRIDPSLRIDGDGLSLAHIAVTPLWRAFFAHKLSYREEHERLDTATVDRLHVALLLISAEN</sequence>
<dbReference type="AlphaFoldDB" id="A0A4Q9VCV6"/>
<dbReference type="RefSeq" id="WP_131311803.1">
    <property type="nucleotide sequence ID" value="NZ_SJFN01000058.1"/>
</dbReference>
<proteinExistence type="predicted"/>
<accession>A0A4Q9VCV6</accession>
<dbReference type="InterPro" id="IPR044068">
    <property type="entry name" value="CB"/>
</dbReference>
<reference evidence="4 5" key="1">
    <citation type="submission" date="2019-02" db="EMBL/GenBank/DDBJ databases">
        <title>Siculibacillus lacustris gen. nov., sp. nov., a new rosette-forming bacterium isolated from a freshwater crater lake (Lake St. Ana, Romania).</title>
        <authorList>
            <person name="Felfoldi T."/>
            <person name="Marton Z."/>
            <person name="Szabo A."/>
            <person name="Mentes A."/>
            <person name="Boka K."/>
            <person name="Marialigeti K."/>
            <person name="Mathe I."/>
            <person name="Koncz M."/>
            <person name="Schumann P."/>
            <person name="Toth E."/>
        </authorList>
    </citation>
    <scope>NUCLEOTIDE SEQUENCE [LARGE SCALE GENOMIC DNA]</scope>
    <source>
        <strain evidence="4 5">SA-279</strain>
    </source>
</reference>
<dbReference type="GO" id="GO:0015074">
    <property type="term" value="P:DNA integration"/>
    <property type="evidence" value="ECO:0007669"/>
    <property type="project" value="UniProtKB-KW"/>
</dbReference>
<dbReference type="GO" id="GO:0003677">
    <property type="term" value="F:DNA binding"/>
    <property type="evidence" value="ECO:0007669"/>
    <property type="project" value="UniProtKB-UniRule"/>
</dbReference>
<dbReference type="PROSITE" id="PS51900">
    <property type="entry name" value="CB"/>
    <property type="match status" value="1"/>
</dbReference>
<evidence type="ECO:0000256" key="2">
    <source>
        <dbReference type="PROSITE-ProRule" id="PRU01248"/>
    </source>
</evidence>
<name>A0A4Q9VCV6_9HYPH</name>
<keyword evidence="1" id="KW-0229">DNA integration</keyword>
<evidence type="ECO:0000313" key="4">
    <source>
        <dbReference type="EMBL" id="TBW32421.1"/>
    </source>
</evidence>
<organism evidence="4 5">
    <name type="scientific">Siculibacillus lacustris</name>
    <dbReference type="NCBI Taxonomy" id="1549641"/>
    <lineage>
        <taxon>Bacteria</taxon>
        <taxon>Pseudomonadati</taxon>
        <taxon>Pseudomonadota</taxon>
        <taxon>Alphaproteobacteria</taxon>
        <taxon>Hyphomicrobiales</taxon>
        <taxon>Ancalomicrobiaceae</taxon>
        <taxon>Siculibacillus</taxon>
    </lineage>
</organism>
<dbReference type="EMBL" id="SJFN01000058">
    <property type="protein sequence ID" value="TBW32421.1"/>
    <property type="molecule type" value="Genomic_DNA"/>
</dbReference>
<gene>
    <name evidence="4" type="ORF">EYW49_22045</name>
</gene>
<comment type="caution">
    <text evidence="4">The sequence shown here is derived from an EMBL/GenBank/DDBJ whole genome shotgun (WGS) entry which is preliminary data.</text>
</comment>
<protein>
    <recommendedName>
        <fullName evidence="3">Core-binding (CB) domain-containing protein</fullName>
    </recommendedName>
</protein>
<evidence type="ECO:0000256" key="1">
    <source>
        <dbReference type="ARBA" id="ARBA00022908"/>
    </source>
</evidence>
<evidence type="ECO:0000259" key="3">
    <source>
        <dbReference type="PROSITE" id="PS51900"/>
    </source>
</evidence>
<keyword evidence="5" id="KW-1185">Reference proteome</keyword>